<feature type="transmembrane region" description="Helical" evidence="9">
    <location>
        <begin position="131"/>
        <end position="153"/>
    </location>
</feature>
<sequence>MAEESLGERNRTNAFVLSARKRTMQKVAKTVGEGMLFAVASFVAVIVLFIFYFVARDAVPFFQIRGFSEFFTSSNWYPASEPAEFGALAIIYGSLMVTLGSALIAVPMGVAAAICLSDILPFSIRQYAKPIIEMLAAIPSVAFGFFALVVFAPLLQNNGGPMLMWAWWILVSPFMLLAVIVISDLLTTKIKEQRRRQQLQILFLILFGTLSVLLLFKVGTILYGIQILTGTNALNVSIILSFMALPTIVSVSEDALQAVGRELREGSYALGATRAETIIKTVLPAASSGILAAVILGVMRALGETMVVWMASGNSSHIPEPWFNYLEAIRTLTATIAGDMGEADQVTGSARFHVLFAMGLLLLVISFVSNLVSERIVVRQRKILSGH</sequence>
<gene>
    <name evidence="11" type="ordered locus">Ppha_1681</name>
</gene>
<evidence type="ECO:0000256" key="8">
    <source>
        <dbReference type="ARBA" id="ARBA00023136"/>
    </source>
</evidence>
<feature type="domain" description="ABC transmembrane type-1" evidence="10">
    <location>
        <begin position="91"/>
        <end position="373"/>
    </location>
</feature>
<dbReference type="eggNOG" id="COG0573">
    <property type="taxonomic scope" value="Bacteria"/>
</dbReference>
<dbReference type="AlphaFoldDB" id="B4SAX1"/>
<dbReference type="PANTHER" id="PTHR30425:SF1">
    <property type="entry name" value="PHOSPHATE TRANSPORT SYSTEM PERMEASE PROTEIN PSTC"/>
    <property type="match status" value="1"/>
</dbReference>
<dbReference type="KEGG" id="pph:Ppha_1681"/>
<evidence type="ECO:0000259" key="10">
    <source>
        <dbReference type="PROSITE" id="PS50928"/>
    </source>
</evidence>
<dbReference type="STRING" id="324925.Ppha_1681"/>
<feature type="transmembrane region" description="Helical" evidence="9">
    <location>
        <begin position="165"/>
        <end position="187"/>
    </location>
</feature>
<feature type="transmembrane region" description="Helical" evidence="9">
    <location>
        <begin position="352"/>
        <end position="372"/>
    </location>
</feature>
<keyword evidence="7 9" id="KW-1133">Transmembrane helix</keyword>
<accession>B4SAX1</accession>
<evidence type="ECO:0000256" key="1">
    <source>
        <dbReference type="ARBA" id="ARBA00004651"/>
    </source>
</evidence>
<dbReference type="InterPro" id="IPR035906">
    <property type="entry name" value="MetI-like_sf"/>
</dbReference>
<dbReference type="GO" id="GO:0055085">
    <property type="term" value="P:transmembrane transport"/>
    <property type="evidence" value="ECO:0007669"/>
    <property type="project" value="InterPro"/>
</dbReference>
<reference evidence="11 12" key="1">
    <citation type="submission" date="2008-06" db="EMBL/GenBank/DDBJ databases">
        <title>Complete sequence of Pelodictyon phaeoclathratiforme BU-1.</title>
        <authorList>
            <consortium name="US DOE Joint Genome Institute"/>
            <person name="Lucas S."/>
            <person name="Copeland A."/>
            <person name="Lapidus A."/>
            <person name="Glavina del Rio T."/>
            <person name="Dalin E."/>
            <person name="Tice H."/>
            <person name="Bruce D."/>
            <person name="Goodwin L."/>
            <person name="Pitluck S."/>
            <person name="Schmutz J."/>
            <person name="Larimer F."/>
            <person name="Land M."/>
            <person name="Hauser L."/>
            <person name="Kyrpides N."/>
            <person name="Mikhailova N."/>
            <person name="Liu Z."/>
            <person name="Li T."/>
            <person name="Zhao F."/>
            <person name="Overmann J."/>
            <person name="Bryant D.A."/>
            <person name="Richardson P."/>
        </authorList>
    </citation>
    <scope>NUCLEOTIDE SEQUENCE [LARGE SCALE GENOMIC DNA]</scope>
    <source>
        <strain evidence="12">DSM 5477 / BU-1</strain>
    </source>
</reference>
<evidence type="ECO:0000313" key="11">
    <source>
        <dbReference type="EMBL" id="ACF43917.1"/>
    </source>
</evidence>
<evidence type="ECO:0000256" key="7">
    <source>
        <dbReference type="ARBA" id="ARBA00022989"/>
    </source>
</evidence>
<dbReference type="RefSeq" id="WP_012508404.1">
    <property type="nucleotide sequence ID" value="NC_011060.1"/>
</dbReference>
<dbReference type="EMBL" id="CP001110">
    <property type="protein sequence ID" value="ACF43917.1"/>
    <property type="molecule type" value="Genomic_DNA"/>
</dbReference>
<feature type="transmembrane region" description="Helical" evidence="9">
    <location>
        <begin position="237"/>
        <end position="256"/>
    </location>
</feature>
<protein>
    <submittedName>
        <fullName evidence="11">Phosphate ABC transporter, inner membrane subunit PstC</fullName>
    </submittedName>
</protein>
<evidence type="ECO:0000256" key="3">
    <source>
        <dbReference type="ARBA" id="ARBA00022448"/>
    </source>
</evidence>
<dbReference type="InterPro" id="IPR000515">
    <property type="entry name" value="MetI-like"/>
</dbReference>
<dbReference type="Proteomes" id="UP000002724">
    <property type="component" value="Chromosome"/>
</dbReference>
<keyword evidence="6 9" id="KW-0812">Transmembrane</keyword>
<dbReference type="CDD" id="cd06261">
    <property type="entry name" value="TM_PBP2"/>
    <property type="match status" value="1"/>
</dbReference>
<dbReference type="Gene3D" id="1.10.3720.10">
    <property type="entry name" value="MetI-like"/>
    <property type="match status" value="2"/>
</dbReference>
<keyword evidence="4" id="KW-1003">Cell membrane</keyword>
<feature type="transmembrane region" description="Helical" evidence="9">
    <location>
        <begin position="34"/>
        <end position="55"/>
    </location>
</feature>
<evidence type="ECO:0000256" key="9">
    <source>
        <dbReference type="RuleBase" id="RU363032"/>
    </source>
</evidence>
<evidence type="ECO:0000256" key="2">
    <source>
        <dbReference type="ARBA" id="ARBA00007069"/>
    </source>
</evidence>
<dbReference type="PANTHER" id="PTHR30425">
    <property type="entry name" value="PHOSPHATE TRANSPORT SYSTEM PERMEASE PROTEIN PST"/>
    <property type="match status" value="1"/>
</dbReference>
<comment type="subcellular location">
    <subcellularLocation>
        <location evidence="1 9">Cell membrane</location>
        <topology evidence="1 9">Multi-pass membrane protein</topology>
    </subcellularLocation>
</comment>
<feature type="transmembrane region" description="Helical" evidence="9">
    <location>
        <begin position="277"/>
        <end position="302"/>
    </location>
</feature>
<keyword evidence="5" id="KW-0592">Phosphate transport</keyword>
<dbReference type="SUPFAM" id="SSF161098">
    <property type="entry name" value="MetI-like"/>
    <property type="match status" value="2"/>
</dbReference>
<comment type="similarity">
    <text evidence="2">Belongs to the binding-protein-dependent transport system permease family. CysTW subfamily.</text>
</comment>
<name>B4SAX1_PELPB</name>
<evidence type="ECO:0000313" key="12">
    <source>
        <dbReference type="Proteomes" id="UP000002724"/>
    </source>
</evidence>
<keyword evidence="12" id="KW-1185">Reference proteome</keyword>
<proteinExistence type="inferred from homology"/>
<keyword evidence="8 9" id="KW-0472">Membrane</keyword>
<keyword evidence="3 9" id="KW-0813">Transport</keyword>
<evidence type="ECO:0000256" key="6">
    <source>
        <dbReference type="ARBA" id="ARBA00022692"/>
    </source>
</evidence>
<feature type="transmembrane region" description="Helical" evidence="9">
    <location>
        <begin position="199"/>
        <end position="225"/>
    </location>
</feature>
<evidence type="ECO:0000256" key="5">
    <source>
        <dbReference type="ARBA" id="ARBA00022592"/>
    </source>
</evidence>
<dbReference type="Pfam" id="PF00528">
    <property type="entry name" value="BPD_transp_1"/>
    <property type="match status" value="1"/>
</dbReference>
<evidence type="ECO:0000256" key="4">
    <source>
        <dbReference type="ARBA" id="ARBA00022475"/>
    </source>
</evidence>
<dbReference type="GO" id="GO:0006817">
    <property type="term" value="P:phosphate ion transport"/>
    <property type="evidence" value="ECO:0007669"/>
    <property type="project" value="UniProtKB-KW"/>
</dbReference>
<dbReference type="OrthoDB" id="9785113at2"/>
<dbReference type="HOGENOM" id="CLU_033621_1_0_10"/>
<organism evidence="11 12">
    <name type="scientific">Pelodictyon phaeoclathratiforme (strain DSM 5477 / BU-1)</name>
    <dbReference type="NCBI Taxonomy" id="324925"/>
    <lineage>
        <taxon>Bacteria</taxon>
        <taxon>Pseudomonadati</taxon>
        <taxon>Chlorobiota</taxon>
        <taxon>Chlorobiia</taxon>
        <taxon>Chlorobiales</taxon>
        <taxon>Chlorobiaceae</taxon>
        <taxon>Chlorobium/Pelodictyon group</taxon>
        <taxon>Pelodictyon</taxon>
    </lineage>
</organism>
<feature type="transmembrane region" description="Helical" evidence="9">
    <location>
        <begin position="90"/>
        <end position="119"/>
    </location>
</feature>
<dbReference type="GO" id="GO:0005886">
    <property type="term" value="C:plasma membrane"/>
    <property type="evidence" value="ECO:0007669"/>
    <property type="project" value="UniProtKB-SubCell"/>
</dbReference>
<dbReference type="PROSITE" id="PS50928">
    <property type="entry name" value="ABC_TM1"/>
    <property type="match status" value="1"/>
</dbReference>
<dbReference type="InterPro" id="IPR051124">
    <property type="entry name" value="Phosphate_Transport_Permease"/>
</dbReference>